<feature type="compositionally biased region" description="Polar residues" evidence="1">
    <location>
        <begin position="111"/>
        <end position="121"/>
    </location>
</feature>
<feature type="region of interest" description="Disordered" evidence="1">
    <location>
        <begin position="110"/>
        <end position="152"/>
    </location>
</feature>
<gene>
    <name evidence="2" type="ORF">OFUS_LOCUS16123</name>
</gene>
<evidence type="ECO:0000256" key="1">
    <source>
        <dbReference type="SAM" id="MobiDB-lite"/>
    </source>
</evidence>
<name>A0A8S4P9X6_OWEFU</name>
<keyword evidence="3" id="KW-1185">Reference proteome</keyword>
<feature type="compositionally biased region" description="Polar residues" evidence="1">
    <location>
        <begin position="81"/>
        <end position="90"/>
    </location>
</feature>
<feature type="compositionally biased region" description="Acidic residues" evidence="1">
    <location>
        <begin position="41"/>
        <end position="59"/>
    </location>
</feature>
<protein>
    <submittedName>
        <fullName evidence="2">Uncharacterized protein</fullName>
    </submittedName>
</protein>
<dbReference type="PANTHER" id="PTHR41142:SF1">
    <property type="entry name" value="SI:DKEY-16J16.4"/>
    <property type="match status" value="1"/>
</dbReference>
<dbReference type="PANTHER" id="PTHR41142">
    <property type="entry name" value="SI:DKEY-16J16.4"/>
    <property type="match status" value="1"/>
</dbReference>
<organism evidence="2 3">
    <name type="scientific">Owenia fusiformis</name>
    <name type="common">Polychaete worm</name>
    <dbReference type="NCBI Taxonomy" id="6347"/>
    <lineage>
        <taxon>Eukaryota</taxon>
        <taxon>Metazoa</taxon>
        <taxon>Spiralia</taxon>
        <taxon>Lophotrochozoa</taxon>
        <taxon>Annelida</taxon>
        <taxon>Polychaeta</taxon>
        <taxon>Sedentaria</taxon>
        <taxon>Canalipalpata</taxon>
        <taxon>Sabellida</taxon>
        <taxon>Oweniida</taxon>
        <taxon>Oweniidae</taxon>
        <taxon>Owenia</taxon>
    </lineage>
</organism>
<feature type="compositionally biased region" description="Basic and acidic residues" evidence="1">
    <location>
        <begin position="60"/>
        <end position="75"/>
    </location>
</feature>
<feature type="region of interest" description="Disordered" evidence="1">
    <location>
        <begin position="32"/>
        <end position="90"/>
    </location>
</feature>
<proteinExistence type="predicted"/>
<evidence type="ECO:0000313" key="3">
    <source>
        <dbReference type="Proteomes" id="UP000749559"/>
    </source>
</evidence>
<reference evidence="2" key="1">
    <citation type="submission" date="2022-03" db="EMBL/GenBank/DDBJ databases">
        <authorList>
            <person name="Martin C."/>
        </authorList>
    </citation>
    <scope>NUCLEOTIDE SEQUENCE</scope>
</reference>
<feature type="region of interest" description="Disordered" evidence="1">
    <location>
        <begin position="240"/>
        <end position="259"/>
    </location>
</feature>
<sequence length="330" mass="37561">KATWLQASRSSRTYQMDMLKYLTHKLRSQSLNEVQPFQASVDEDRDSGTESDEENAELAELERLSDLQDDRERKIVFPKPNRTSLASPDLPNTLQVGFTSLHHNGGDQLSVDDSSYLSENLSDPIADLGSSDLESERDSTDFEQYERPSSEEELAVINGRVIHPEKRKWSQMMRSSYSENSASSDEEVRDLLSRPQPVLFSSTPPQNGVKTCEFKHYKTRGSQSSPKVYISPVRVCTVSPRKRHKGTSPGEWHKDGKYSGHRPSLDFEKMQQKSKSVMTKQCNQRTRNLNLRTLTGGRQRILYNPEVFAFRSISASFNQLTPVEEPSCAY</sequence>
<feature type="region of interest" description="Disordered" evidence="1">
    <location>
        <begin position="168"/>
        <end position="188"/>
    </location>
</feature>
<dbReference type="Proteomes" id="UP000749559">
    <property type="component" value="Unassembled WGS sequence"/>
</dbReference>
<feature type="compositionally biased region" description="Basic and acidic residues" evidence="1">
    <location>
        <begin position="134"/>
        <end position="150"/>
    </location>
</feature>
<comment type="caution">
    <text evidence="2">The sequence shown here is derived from an EMBL/GenBank/DDBJ whole genome shotgun (WGS) entry which is preliminary data.</text>
</comment>
<dbReference type="AlphaFoldDB" id="A0A8S4P9X6"/>
<feature type="non-terminal residue" evidence="2">
    <location>
        <position position="1"/>
    </location>
</feature>
<evidence type="ECO:0000313" key="2">
    <source>
        <dbReference type="EMBL" id="CAH1790973.1"/>
    </source>
</evidence>
<dbReference type="EMBL" id="CAIIXF020000008">
    <property type="protein sequence ID" value="CAH1790973.1"/>
    <property type="molecule type" value="Genomic_DNA"/>
</dbReference>
<accession>A0A8S4P9X6</accession>
<dbReference type="OrthoDB" id="6435011at2759"/>